<evidence type="ECO:0000256" key="1">
    <source>
        <dbReference type="SAM" id="MobiDB-lite"/>
    </source>
</evidence>
<feature type="region of interest" description="Disordered" evidence="1">
    <location>
        <begin position="398"/>
        <end position="432"/>
    </location>
</feature>
<dbReference type="InterPro" id="IPR023213">
    <property type="entry name" value="CAT-like_dom_sf"/>
</dbReference>
<dbReference type="HOGENOM" id="CLU_634177_0_0_11"/>
<reference evidence="2 3" key="1">
    <citation type="journal article" date="2015" name="Int. J. Syst. Evol. Microbiol.">
        <title>Revisiting Corynebacterium glyciniphilum (ex Kubota et al., 1972) sp. nov., nom. rev., isolated from putrefied banana.</title>
        <authorList>
            <person name="Al-Dilaimi A."/>
            <person name="Bednarz H."/>
            <person name="Lomker A."/>
            <person name="Niehaus K."/>
            <person name="Kalinowski J."/>
            <person name="Ruckert C."/>
        </authorList>
    </citation>
    <scope>NUCLEOTIDE SEQUENCE [LARGE SCALE GENOMIC DNA]</scope>
    <source>
        <strain evidence="2">AJ 3170</strain>
    </source>
</reference>
<accession>X5DPF7</accession>
<dbReference type="SUPFAM" id="SSF52777">
    <property type="entry name" value="CoA-dependent acyltransferases"/>
    <property type="match status" value="1"/>
</dbReference>
<dbReference type="KEGG" id="cgy:CGLY_03605"/>
<dbReference type="STRING" id="1404245.CGLY_03605"/>
<dbReference type="EMBL" id="CP006842">
    <property type="protein sequence ID" value="AHW63169.1"/>
    <property type="molecule type" value="Genomic_DNA"/>
</dbReference>
<dbReference type="Gene3D" id="3.30.559.10">
    <property type="entry name" value="Chloramphenicol acetyltransferase-like domain"/>
    <property type="match status" value="1"/>
</dbReference>
<dbReference type="AlphaFoldDB" id="X5DPF7"/>
<feature type="compositionally biased region" description="Gly residues" evidence="1">
    <location>
        <begin position="416"/>
        <end position="425"/>
    </location>
</feature>
<name>X5DPF7_9CORY</name>
<dbReference type="RefSeq" id="WP_144313624.1">
    <property type="nucleotide sequence ID" value="NZ_CP006842.1"/>
</dbReference>
<proteinExistence type="predicted"/>
<dbReference type="Proteomes" id="UP000023703">
    <property type="component" value="Chromosome"/>
</dbReference>
<evidence type="ECO:0000313" key="2">
    <source>
        <dbReference type="EMBL" id="AHW63169.1"/>
    </source>
</evidence>
<dbReference type="OrthoDB" id="9817627at2"/>
<sequence>MTFSVPPVPSSAVYWTTLDTTGPVEDADLRFLVAGLMDAHGALRAVLTGDGSDCVVTVPDEVRFSPTDIIAAEGTGPGDLAASLDPANGRVWRLSRLSDTRVLLCVHRGIIDAESWSTLVTDARMLLEGKAVAPGGDWGPQAEMDPPATFAGGGPSTYKTFDVSDADALLDMLPSQTGASHDEILLTAVLLARAAAGMPAAPVALRARGRTSPLSPGVGRTLGRLDRQYCVSSPATLDAPCGDLLTGGPAVRRTLEAVRNELRNGGSADQSPEATVEVSSAKLSVSGPVRPVDGIPHVILGTQRLARVTVVDERGGAGGVLLWPHLEQSLISLSILARLIEAGLPQGPAESPTSTRETTAINLFGPRGVDADRTVDLTQIPEINGFQVAKRLQREHPGGTTMVRMPGVTDPKSTGGRSGRVGSGVTGRFITG</sequence>
<gene>
    <name evidence="2" type="ORF">CGLY_03605</name>
</gene>
<keyword evidence="3" id="KW-1185">Reference proteome</keyword>
<protein>
    <submittedName>
        <fullName evidence="2">Uncharacterized protein</fullName>
    </submittedName>
</protein>
<organism evidence="2 3">
    <name type="scientific">Corynebacterium glyciniphilum AJ 3170</name>
    <dbReference type="NCBI Taxonomy" id="1404245"/>
    <lineage>
        <taxon>Bacteria</taxon>
        <taxon>Bacillati</taxon>
        <taxon>Actinomycetota</taxon>
        <taxon>Actinomycetes</taxon>
        <taxon>Mycobacteriales</taxon>
        <taxon>Corynebacteriaceae</taxon>
        <taxon>Corynebacterium</taxon>
    </lineage>
</organism>
<evidence type="ECO:0000313" key="3">
    <source>
        <dbReference type="Proteomes" id="UP000023703"/>
    </source>
</evidence>